<sequence length="262" mass="27950">MAVTRNVLVTGSTSGIGEAIVAAFARDGHLVGVNGRDEERTSAAVERIRGELGDVRGEIRSVPGDVSTDEGTEAVIGRFPDVDVLVNNAGVYVETDAFDISDDAWRRLFEVNVLSGVRLTRHYAPRMAERGWGRVVFISSESGVFTPREMIHYGMTKAAQLAVSRGFAMAVAGSGVTVNCVLPGPTRTPGAEDFIANAYSGLTFEEAEHEYFTSYRPTSLLRRFALPSEVANLVHYVGSDASAATTAAALRVDGGVIPTIIP</sequence>
<comment type="caution">
    <text evidence="4">The sequence shown here is derived from an EMBL/GenBank/DDBJ whole genome shotgun (WGS) entry which is preliminary data.</text>
</comment>
<dbReference type="InterPro" id="IPR002347">
    <property type="entry name" value="SDR_fam"/>
</dbReference>
<dbReference type="InterPro" id="IPR036291">
    <property type="entry name" value="NAD(P)-bd_dom_sf"/>
</dbReference>
<reference evidence="4 5" key="1">
    <citation type="submission" date="2018-03" db="EMBL/GenBank/DDBJ databases">
        <title>Novel Streptomyces sp. from soil.</title>
        <authorList>
            <person name="Tan G.Y.A."/>
            <person name="Lee Z.Y."/>
        </authorList>
    </citation>
    <scope>NUCLEOTIDE SEQUENCE [LARGE SCALE GENOMIC DNA]</scope>
    <source>
        <strain evidence="4 5">ST5x</strain>
    </source>
</reference>
<dbReference type="CDD" id="cd05233">
    <property type="entry name" value="SDR_c"/>
    <property type="match status" value="1"/>
</dbReference>
<keyword evidence="5" id="KW-1185">Reference proteome</keyword>
<dbReference type="GO" id="GO:0016491">
    <property type="term" value="F:oxidoreductase activity"/>
    <property type="evidence" value="ECO:0007669"/>
    <property type="project" value="UniProtKB-KW"/>
</dbReference>
<dbReference type="Proteomes" id="UP000239322">
    <property type="component" value="Unassembled WGS sequence"/>
</dbReference>
<dbReference type="Gene3D" id="3.40.50.720">
    <property type="entry name" value="NAD(P)-binding Rossmann-like Domain"/>
    <property type="match status" value="1"/>
</dbReference>
<evidence type="ECO:0000256" key="2">
    <source>
        <dbReference type="ARBA" id="ARBA00023002"/>
    </source>
</evidence>
<dbReference type="OrthoDB" id="9793325at2"/>
<evidence type="ECO:0000256" key="1">
    <source>
        <dbReference type="ARBA" id="ARBA00006484"/>
    </source>
</evidence>
<dbReference type="PRINTS" id="PR00081">
    <property type="entry name" value="GDHRDH"/>
</dbReference>
<gene>
    <name evidence="4" type="ORF">C6N75_04590</name>
</gene>
<keyword evidence="2" id="KW-0560">Oxidoreductase</keyword>
<dbReference type="PANTHER" id="PTHR42879:SF2">
    <property type="entry name" value="3-OXOACYL-[ACYL-CARRIER-PROTEIN] REDUCTASE FABG"/>
    <property type="match status" value="1"/>
</dbReference>
<dbReference type="EMBL" id="PVLV01000062">
    <property type="protein sequence ID" value="PRH80371.1"/>
    <property type="molecule type" value="Genomic_DNA"/>
</dbReference>
<organism evidence="4 5">
    <name type="scientific">Streptomyces solincola</name>
    <dbReference type="NCBI Taxonomy" id="2100817"/>
    <lineage>
        <taxon>Bacteria</taxon>
        <taxon>Bacillati</taxon>
        <taxon>Actinomycetota</taxon>
        <taxon>Actinomycetes</taxon>
        <taxon>Kitasatosporales</taxon>
        <taxon>Streptomycetaceae</taxon>
        <taxon>Streptomyces</taxon>
    </lineage>
</organism>
<dbReference type="Pfam" id="PF00106">
    <property type="entry name" value="adh_short"/>
    <property type="match status" value="1"/>
</dbReference>
<dbReference type="PANTHER" id="PTHR42879">
    <property type="entry name" value="3-OXOACYL-(ACYL-CARRIER-PROTEIN) REDUCTASE"/>
    <property type="match status" value="1"/>
</dbReference>
<evidence type="ECO:0000256" key="3">
    <source>
        <dbReference type="RuleBase" id="RU000363"/>
    </source>
</evidence>
<dbReference type="AlphaFoldDB" id="A0A2S9Q121"/>
<comment type="similarity">
    <text evidence="1 3">Belongs to the short-chain dehydrogenases/reductases (SDR) family.</text>
</comment>
<dbReference type="PRINTS" id="PR00080">
    <property type="entry name" value="SDRFAMILY"/>
</dbReference>
<evidence type="ECO:0000313" key="5">
    <source>
        <dbReference type="Proteomes" id="UP000239322"/>
    </source>
</evidence>
<dbReference type="InterPro" id="IPR050259">
    <property type="entry name" value="SDR"/>
</dbReference>
<dbReference type="SUPFAM" id="SSF51735">
    <property type="entry name" value="NAD(P)-binding Rossmann-fold domains"/>
    <property type="match status" value="1"/>
</dbReference>
<accession>A0A2S9Q121</accession>
<proteinExistence type="inferred from homology"/>
<protein>
    <submittedName>
        <fullName evidence="4">Oxidoreductase</fullName>
    </submittedName>
</protein>
<dbReference type="RefSeq" id="WP_105867544.1">
    <property type="nucleotide sequence ID" value="NZ_PVLV01000062.1"/>
</dbReference>
<dbReference type="FunFam" id="3.40.50.720:FF:000084">
    <property type="entry name" value="Short-chain dehydrogenase reductase"/>
    <property type="match status" value="1"/>
</dbReference>
<evidence type="ECO:0000313" key="4">
    <source>
        <dbReference type="EMBL" id="PRH80371.1"/>
    </source>
</evidence>
<name>A0A2S9Q121_9ACTN</name>